<sequence>MQAQFKLLDSFLTQTQTFFGFMRLFHACRLAGVPWGEQKPTLTAWLHSLTQREIEQYKAEPEHLFSVLSEFFPPLDEVRNTLVIQPCSLPGLLLPKFFDKGIPGRKWQQIEAMSKVLIAHHQGNQWLEWCAGKGYLGRILACVSQQSVVSFEYQAELCCSGQQEADLLQLPMQFVQGDALDERSASLFQPSTHAVALHACGDLHVKMLQYATSAHTDAISFSPCCYHLTQTEQYQGMSSLAQSSALTLTRQELRLPLQETVTGGDRVKRHRQQEMVYRFGFDALMTQVCNLSSYTPVPSIQKSKLNQGFAEFCQWAVQEKNLAVDFTEVDFAYFESIGYQRFWQMERISLVQDGFRRLLELWLVLDKALYLQENGYEVSLSEFCDRKVTPRNLVVNAQRRKGESR</sequence>
<evidence type="ECO:0000313" key="2">
    <source>
        <dbReference type="EMBL" id="KDO14676.1"/>
    </source>
</evidence>
<keyword evidence="2" id="KW-0489">Methyltransferase</keyword>
<protein>
    <submittedName>
        <fullName evidence="2">SAM-dependent methyltransferase</fullName>
    </submittedName>
</protein>
<evidence type="ECO:0000313" key="3">
    <source>
        <dbReference type="Proteomes" id="UP000027331"/>
    </source>
</evidence>
<organism evidence="2 3">
    <name type="scientific">Vibrio metoecus</name>
    <dbReference type="NCBI Taxonomy" id="1481663"/>
    <lineage>
        <taxon>Bacteria</taxon>
        <taxon>Pseudomonadati</taxon>
        <taxon>Pseudomonadota</taxon>
        <taxon>Gammaproteobacteria</taxon>
        <taxon>Vibrionales</taxon>
        <taxon>Vibrionaceae</taxon>
        <taxon>Vibrio</taxon>
    </lineage>
</organism>
<dbReference type="PANTHER" id="PTHR13369">
    <property type="match status" value="1"/>
</dbReference>
<proteinExistence type="predicted"/>
<dbReference type="PANTHER" id="PTHR13369:SF0">
    <property type="entry name" value="GLUTATHIONE S-TRANSFERASE C-TERMINAL DOMAIN-CONTAINING PROTEIN"/>
    <property type="match status" value="1"/>
</dbReference>
<keyword evidence="3" id="KW-1185">Reference proteome</keyword>
<dbReference type="SUPFAM" id="SSF53335">
    <property type="entry name" value="S-adenosyl-L-methionine-dependent methyltransferases"/>
    <property type="match status" value="1"/>
</dbReference>
<evidence type="ECO:0000259" key="1">
    <source>
        <dbReference type="Pfam" id="PF13679"/>
    </source>
</evidence>
<dbReference type="GO" id="GO:0032259">
    <property type="term" value="P:methylation"/>
    <property type="evidence" value="ECO:0007669"/>
    <property type="project" value="UniProtKB-KW"/>
</dbReference>
<comment type="caution">
    <text evidence="2">The sequence shown here is derived from an EMBL/GenBank/DDBJ whole genome shotgun (WGS) entry which is preliminary data.</text>
</comment>
<feature type="domain" description="Methyltransferase" evidence="1">
    <location>
        <begin position="106"/>
        <end position="230"/>
    </location>
</feature>
<dbReference type="Pfam" id="PF13679">
    <property type="entry name" value="Methyltransf_32"/>
    <property type="match status" value="1"/>
</dbReference>
<reference evidence="2 3" key="1">
    <citation type="submission" date="2014-04" db="EMBL/GenBank/DDBJ databases">
        <title>Vibrio metecus sp. nov., a close relative of Vibrio cholerae isolated from coastal brackish ponds and clinical specimens.</title>
        <authorList>
            <person name="Kirchberger P.C."/>
            <person name="Turnsek M."/>
            <person name="Hunt D.E."/>
            <person name="Haley B.J."/>
            <person name="Colwell R."/>
            <person name="Polz M.F."/>
            <person name="Tarr C.L."/>
            <person name="Boucher Y."/>
        </authorList>
    </citation>
    <scope>NUCLEOTIDE SEQUENCE [LARGE SCALE GENOMIC DNA]</scope>
    <source>
        <strain evidence="3">PPCK-2014</strain>
    </source>
</reference>
<gene>
    <name evidence="2" type="ORF">DP83_07765</name>
</gene>
<accession>A0ABR4RY90</accession>
<keyword evidence="2" id="KW-0808">Transferase</keyword>
<dbReference type="Proteomes" id="UP000027331">
    <property type="component" value="Unassembled WGS sequence"/>
</dbReference>
<dbReference type="InterPro" id="IPR029063">
    <property type="entry name" value="SAM-dependent_MTases_sf"/>
</dbReference>
<dbReference type="InterPro" id="IPR025714">
    <property type="entry name" value="Methyltranfer_dom"/>
</dbReference>
<name>A0ABR4RY90_VIBMT</name>
<dbReference type="EMBL" id="JJMN01000045">
    <property type="protein sequence ID" value="KDO14676.1"/>
    <property type="molecule type" value="Genomic_DNA"/>
</dbReference>
<dbReference type="GO" id="GO:0008168">
    <property type="term" value="F:methyltransferase activity"/>
    <property type="evidence" value="ECO:0007669"/>
    <property type="project" value="UniProtKB-KW"/>
</dbReference>